<dbReference type="AlphaFoldDB" id="A0AAV7QNU1"/>
<feature type="compositionally biased region" description="Gly residues" evidence="1">
    <location>
        <begin position="130"/>
        <end position="145"/>
    </location>
</feature>
<evidence type="ECO:0000313" key="2">
    <source>
        <dbReference type="EMBL" id="KAJ1139970.1"/>
    </source>
</evidence>
<sequence length="145" mass="15040">MAVRCRAPVRLAPAENRFCGWEEGPRRFLYAPLRAEEFLVFLTSCARSRLAGLSKVCQRPLGGGGVTGAWLAGALGDTVAAGVAAQRSFVFPALNTLWFPVVPASARPEGHCSLLDLNPSLGDGTQDSLGRGGSAEDGAGRGVGA</sequence>
<dbReference type="EMBL" id="JANPWB010000010">
    <property type="protein sequence ID" value="KAJ1139970.1"/>
    <property type="molecule type" value="Genomic_DNA"/>
</dbReference>
<proteinExistence type="predicted"/>
<keyword evidence="3" id="KW-1185">Reference proteome</keyword>
<organism evidence="2 3">
    <name type="scientific">Pleurodeles waltl</name>
    <name type="common">Iberian ribbed newt</name>
    <dbReference type="NCBI Taxonomy" id="8319"/>
    <lineage>
        <taxon>Eukaryota</taxon>
        <taxon>Metazoa</taxon>
        <taxon>Chordata</taxon>
        <taxon>Craniata</taxon>
        <taxon>Vertebrata</taxon>
        <taxon>Euteleostomi</taxon>
        <taxon>Amphibia</taxon>
        <taxon>Batrachia</taxon>
        <taxon>Caudata</taxon>
        <taxon>Salamandroidea</taxon>
        <taxon>Salamandridae</taxon>
        <taxon>Pleurodelinae</taxon>
        <taxon>Pleurodeles</taxon>
    </lineage>
</organism>
<protein>
    <submittedName>
        <fullName evidence="2">Uncharacterized protein</fullName>
    </submittedName>
</protein>
<accession>A0AAV7QNU1</accession>
<dbReference type="Proteomes" id="UP001066276">
    <property type="component" value="Chromosome 6"/>
</dbReference>
<evidence type="ECO:0000313" key="3">
    <source>
        <dbReference type="Proteomes" id="UP001066276"/>
    </source>
</evidence>
<name>A0AAV7QNU1_PLEWA</name>
<gene>
    <name evidence="2" type="ORF">NDU88_006331</name>
</gene>
<feature type="region of interest" description="Disordered" evidence="1">
    <location>
        <begin position="125"/>
        <end position="145"/>
    </location>
</feature>
<evidence type="ECO:0000256" key="1">
    <source>
        <dbReference type="SAM" id="MobiDB-lite"/>
    </source>
</evidence>
<comment type="caution">
    <text evidence="2">The sequence shown here is derived from an EMBL/GenBank/DDBJ whole genome shotgun (WGS) entry which is preliminary data.</text>
</comment>
<reference evidence="2" key="1">
    <citation type="journal article" date="2022" name="bioRxiv">
        <title>Sequencing and chromosome-scale assembly of the giantPleurodeles waltlgenome.</title>
        <authorList>
            <person name="Brown T."/>
            <person name="Elewa A."/>
            <person name="Iarovenko S."/>
            <person name="Subramanian E."/>
            <person name="Araus A.J."/>
            <person name="Petzold A."/>
            <person name="Susuki M."/>
            <person name="Suzuki K.-i.T."/>
            <person name="Hayashi T."/>
            <person name="Toyoda A."/>
            <person name="Oliveira C."/>
            <person name="Osipova E."/>
            <person name="Leigh N.D."/>
            <person name="Simon A."/>
            <person name="Yun M.H."/>
        </authorList>
    </citation>
    <scope>NUCLEOTIDE SEQUENCE</scope>
    <source>
        <strain evidence="2">20211129_DDA</strain>
        <tissue evidence="2">Liver</tissue>
    </source>
</reference>